<feature type="chain" id="PRO_5011584362" evidence="5">
    <location>
        <begin position="24"/>
        <end position="280"/>
    </location>
</feature>
<dbReference type="PANTHER" id="PTHR42978:SF3">
    <property type="entry name" value="BLR3078 PROTEIN"/>
    <property type="match status" value="1"/>
</dbReference>
<evidence type="ECO:0000256" key="5">
    <source>
        <dbReference type="SAM" id="SignalP"/>
    </source>
</evidence>
<protein>
    <submittedName>
        <fullName evidence="7">Metallo-beta-lactamase superfamily protein</fullName>
    </submittedName>
</protein>
<dbReference type="STRING" id="604088.SAMN04488060_2324"/>
<dbReference type="Proteomes" id="UP000199331">
    <property type="component" value="Unassembled WGS sequence"/>
</dbReference>
<keyword evidence="4" id="KW-0862">Zinc</keyword>
<evidence type="ECO:0000313" key="7">
    <source>
        <dbReference type="EMBL" id="SFP31881.1"/>
    </source>
</evidence>
<evidence type="ECO:0000256" key="2">
    <source>
        <dbReference type="ARBA" id="ARBA00022723"/>
    </source>
</evidence>
<dbReference type="SUPFAM" id="SSF56281">
    <property type="entry name" value="Metallo-hydrolase/oxidoreductase"/>
    <property type="match status" value="1"/>
</dbReference>
<dbReference type="PANTHER" id="PTHR42978">
    <property type="entry name" value="QUORUM-QUENCHING LACTONASE YTNP-RELATED-RELATED"/>
    <property type="match status" value="1"/>
</dbReference>
<feature type="domain" description="Metallo-beta-lactamase" evidence="6">
    <location>
        <begin position="61"/>
        <end position="264"/>
    </location>
</feature>
<dbReference type="InterPro" id="IPR051013">
    <property type="entry name" value="MBL_superfamily_lactonases"/>
</dbReference>
<gene>
    <name evidence="7" type="ORF">SAMN04488060_2324</name>
</gene>
<evidence type="ECO:0000256" key="3">
    <source>
        <dbReference type="ARBA" id="ARBA00022801"/>
    </source>
</evidence>
<dbReference type="InterPro" id="IPR036866">
    <property type="entry name" value="RibonucZ/Hydroxyglut_hydro"/>
</dbReference>
<evidence type="ECO:0000259" key="6">
    <source>
        <dbReference type="SMART" id="SM00849"/>
    </source>
</evidence>
<name>A0A1I5PEC2_9SPHN</name>
<evidence type="ECO:0000313" key="8">
    <source>
        <dbReference type="Proteomes" id="UP000199331"/>
    </source>
</evidence>
<dbReference type="GO" id="GO:0016787">
    <property type="term" value="F:hydrolase activity"/>
    <property type="evidence" value="ECO:0007669"/>
    <property type="project" value="UniProtKB-KW"/>
</dbReference>
<keyword evidence="2" id="KW-0479">Metal-binding</keyword>
<dbReference type="EMBL" id="FOWZ01000004">
    <property type="protein sequence ID" value="SFP31881.1"/>
    <property type="molecule type" value="Genomic_DNA"/>
</dbReference>
<keyword evidence="8" id="KW-1185">Reference proteome</keyword>
<keyword evidence="3" id="KW-0378">Hydrolase</keyword>
<dbReference type="AlphaFoldDB" id="A0A1I5PEC2"/>
<sequence length="280" mass="29763">MTKTRTALAAAALALGIAAPASAQDAADVELWRLDCGTIELSDAGPFSDTHLYDGEPRTLTDSCYLVRNGENYLLWDAGLPSALKGTSVTQMVFTLSVEKTIAEQLAEIGLAPDDVNFVGVSHYHDDHIGQADEFAGATLLIGRGDAEAVTSGAMEATRAQLAPWLAEGAEGETVRIASDHDVFGGGSVVIKGMPGHTPGHSVLLVRLPETGNVMLTGDLYHFEEQVTNRGVPAFNTDRADTLASFHRFDQMAENLDATVVIQHDPRHVSRLPAFPGSAK</sequence>
<dbReference type="SMART" id="SM00849">
    <property type="entry name" value="Lactamase_B"/>
    <property type="match status" value="1"/>
</dbReference>
<evidence type="ECO:0000256" key="1">
    <source>
        <dbReference type="ARBA" id="ARBA00007749"/>
    </source>
</evidence>
<dbReference type="CDD" id="cd07729">
    <property type="entry name" value="AHL_lactonase_MBL-fold"/>
    <property type="match status" value="1"/>
</dbReference>
<dbReference type="Gene3D" id="3.60.15.10">
    <property type="entry name" value="Ribonuclease Z/Hydroxyacylglutathione hydrolase-like"/>
    <property type="match status" value="1"/>
</dbReference>
<organism evidence="7 8">
    <name type="scientific">Qipengyuania nanhaisediminis</name>
    <dbReference type="NCBI Taxonomy" id="604088"/>
    <lineage>
        <taxon>Bacteria</taxon>
        <taxon>Pseudomonadati</taxon>
        <taxon>Pseudomonadota</taxon>
        <taxon>Alphaproteobacteria</taxon>
        <taxon>Sphingomonadales</taxon>
        <taxon>Erythrobacteraceae</taxon>
        <taxon>Qipengyuania</taxon>
    </lineage>
</organism>
<feature type="signal peptide" evidence="5">
    <location>
        <begin position="1"/>
        <end position="23"/>
    </location>
</feature>
<keyword evidence="5" id="KW-0732">Signal</keyword>
<dbReference type="OrthoDB" id="9773738at2"/>
<proteinExistence type="inferred from homology"/>
<dbReference type="InterPro" id="IPR001279">
    <property type="entry name" value="Metallo-B-lactamas"/>
</dbReference>
<accession>A0A1I5PEC2</accession>
<reference evidence="8" key="1">
    <citation type="submission" date="2016-10" db="EMBL/GenBank/DDBJ databases">
        <authorList>
            <person name="Varghese N."/>
            <person name="Submissions S."/>
        </authorList>
    </citation>
    <scope>NUCLEOTIDE SEQUENCE [LARGE SCALE GENOMIC DNA]</scope>
    <source>
        <strain evidence="8">CGMCC 1.7715</strain>
    </source>
</reference>
<dbReference type="GO" id="GO:0046872">
    <property type="term" value="F:metal ion binding"/>
    <property type="evidence" value="ECO:0007669"/>
    <property type="project" value="UniProtKB-KW"/>
</dbReference>
<comment type="similarity">
    <text evidence="1">Belongs to the metallo-beta-lactamase superfamily.</text>
</comment>
<dbReference type="RefSeq" id="WP_090481805.1">
    <property type="nucleotide sequence ID" value="NZ_FOWZ01000004.1"/>
</dbReference>
<dbReference type="Pfam" id="PF00753">
    <property type="entry name" value="Lactamase_B"/>
    <property type="match status" value="1"/>
</dbReference>
<evidence type="ECO:0000256" key="4">
    <source>
        <dbReference type="ARBA" id="ARBA00022833"/>
    </source>
</evidence>